<dbReference type="InterPro" id="IPR006949">
    <property type="entry name" value="Barrel_Baseplate_J-like"/>
</dbReference>
<evidence type="ECO:0000313" key="3">
    <source>
        <dbReference type="Proteomes" id="UP000664658"/>
    </source>
</evidence>
<dbReference type="PANTHER" id="PTHR37829:SF3">
    <property type="entry name" value="PROTEIN JAYE-RELATED"/>
    <property type="match status" value="1"/>
</dbReference>
<organism evidence="2 3">
    <name type="scientific">Plesiomonas shigelloides</name>
    <name type="common">Aeromonas shigelloides</name>
    <dbReference type="NCBI Taxonomy" id="703"/>
    <lineage>
        <taxon>Bacteria</taxon>
        <taxon>Pseudomonadati</taxon>
        <taxon>Pseudomonadota</taxon>
        <taxon>Gammaproteobacteria</taxon>
        <taxon>Enterobacterales</taxon>
        <taxon>Enterobacteriaceae</taxon>
        <taxon>Plesiomonas</taxon>
    </lineage>
</organism>
<feature type="domain" description="Baseplate protein J-like barrel" evidence="1">
    <location>
        <begin position="115"/>
        <end position="192"/>
    </location>
</feature>
<dbReference type="EMBL" id="JAFNAA010000005">
    <property type="protein sequence ID" value="MBO1107904.1"/>
    <property type="molecule type" value="Genomic_DNA"/>
</dbReference>
<dbReference type="InterPro" id="IPR052399">
    <property type="entry name" value="Phage_Baseplate_Assmbl_Protein"/>
</dbReference>
<evidence type="ECO:0000259" key="1">
    <source>
        <dbReference type="Pfam" id="PF04865"/>
    </source>
</evidence>
<proteinExistence type="predicted"/>
<dbReference type="Pfam" id="PF04865">
    <property type="entry name" value="Baseplate_J"/>
    <property type="match status" value="1"/>
</dbReference>
<comment type="caution">
    <text evidence="2">The sequence shown here is derived from an EMBL/GenBank/DDBJ whole genome shotgun (WGS) entry which is preliminary data.</text>
</comment>
<dbReference type="RefSeq" id="WP_207541867.1">
    <property type="nucleotide sequence ID" value="NZ_JAFNAA010000005.1"/>
</dbReference>
<reference evidence="2" key="1">
    <citation type="submission" date="2021-03" db="EMBL/GenBank/DDBJ databases">
        <title>Plesiomonas shigelloides zfcc0051, isolated from zebrafish feces.</title>
        <authorList>
            <person name="Vanderhoek Z."/>
            <person name="Gaulke C."/>
        </authorList>
    </citation>
    <scope>NUCLEOTIDE SEQUENCE</scope>
    <source>
        <strain evidence="2">Zfcc0051</strain>
    </source>
</reference>
<accession>A0A8I2B1K4</accession>
<evidence type="ECO:0000313" key="2">
    <source>
        <dbReference type="EMBL" id="MBO1107904.1"/>
    </source>
</evidence>
<dbReference type="PANTHER" id="PTHR37829">
    <property type="entry name" value="PHAGE-LIKE ELEMENT PBSX PROTEIN XKDT"/>
    <property type="match status" value="1"/>
</dbReference>
<name>A0A8I2B1K4_PLESH</name>
<gene>
    <name evidence="2" type="ORF">J2R62_06650</name>
</gene>
<dbReference type="AlphaFoldDB" id="A0A8I2B1K4"/>
<sequence>MSNQIPKPDYADMLAKSGMPSTEAAIKTEFEQTVKASGFITNTSKMSPFWRLVTAIVVMPVQWLQRLLADVVLTNLFVATAVDAYLDLHAWSVGLTRKAATKARGVVAFYKQDADVSITVKAGTLIQTERINGRVYSLMVTEDFEIPAGREKGFVPVLAEDVGEAFNLSPGYYRILPEPITGIRSVSTEEDWLIEPGADKESNDELRARIRTQFNVVGQYHIDAVYRAMIATVSGLSVDRVFFEHDAPRGPGTANAYLLLDTGVASQPFIDAVNDFVTNKGNHGHGDDMRCFALPETRHELEVTVFVSAFANLSSEDKESLRAGVEQMIRCAFRENKDYGDVTKTWPYDRFSFSRLGEELHQEFPAIRSIKFSRDDILSNLDVPRLSSLSVGVSDD</sequence>
<dbReference type="Proteomes" id="UP000664658">
    <property type="component" value="Unassembled WGS sequence"/>
</dbReference>
<protein>
    <submittedName>
        <fullName evidence="2">Baseplate J/gp47 family protein</fullName>
    </submittedName>
</protein>